<evidence type="ECO:0000256" key="1">
    <source>
        <dbReference type="SAM" id="Phobius"/>
    </source>
</evidence>
<reference evidence="2 3" key="1">
    <citation type="submission" date="2018-01" db="EMBL/GenBank/DDBJ databases">
        <title>Draft genome sequence of Paucibacter aquatile CR182 isolated from freshwater of the Nakdong River.</title>
        <authorList>
            <person name="Choi A."/>
            <person name="Chung E.J."/>
        </authorList>
    </citation>
    <scope>NUCLEOTIDE SEQUENCE [LARGE SCALE GENOMIC DNA]</scope>
    <source>
        <strain evidence="2 3">CR182</strain>
    </source>
</reference>
<accession>A0A2N8L1M0</accession>
<comment type="caution">
    <text evidence="2">The sequence shown here is derived from an EMBL/GenBank/DDBJ whole genome shotgun (WGS) entry which is preliminary data.</text>
</comment>
<feature type="transmembrane region" description="Helical" evidence="1">
    <location>
        <begin position="139"/>
        <end position="159"/>
    </location>
</feature>
<protein>
    <submittedName>
        <fullName evidence="2">Organic solvent ABC transporter permease</fullName>
    </submittedName>
</protein>
<dbReference type="Pfam" id="PF02405">
    <property type="entry name" value="MlaE"/>
    <property type="match status" value="1"/>
</dbReference>
<dbReference type="InterPro" id="IPR030802">
    <property type="entry name" value="Permease_MalE"/>
</dbReference>
<proteinExistence type="predicted"/>
<gene>
    <name evidence="2" type="ORF">C1O66_05160</name>
</gene>
<evidence type="ECO:0000313" key="2">
    <source>
        <dbReference type="EMBL" id="PND39567.1"/>
    </source>
</evidence>
<dbReference type="EMBL" id="POSP01000003">
    <property type="protein sequence ID" value="PND39567.1"/>
    <property type="molecule type" value="Genomic_DNA"/>
</dbReference>
<name>A0A2N8L1M0_9BURK</name>
<dbReference type="GO" id="GO:0005548">
    <property type="term" value="F:phospholipid transporter activity"/>
    <property type="evidence" value="ECO:0007669"/>
    <property type="project" value="TreeGrafter"/>
</dbReference>
<dbReference type="Proteomes" id="UP000235916">
    <property type="component" value="Unassembled WGS sequence"/>
</dbReference>
<dbReference type="GO" id="GO:0043190">
    <property type="term" value="C:ATP-binding cassette (ABC) transporter complex"/>
    <property type="evidence" value="ECO:0007669"/>
    <property type="project" value="InterPro"/>
</dbReference>
<sequence>MLPPPPEPQDSTDPREAARPLLMHVDGQALSHFDSRLAAQLWALSRSRQQALNTEALPPGLRGMLDLAARQSAGDTPNGKRRPRWLTRIGLDWQARYRRTRDTLAFTGELLIAVYRALRGSTAMRGEDMAQQLHATGPASLPIVTLVSFLVGLIIAYMGAAQLQRLGAQAFMADLVTIGVVREIAALMTGIMLAGRVGAAFAAQLGSMQANEEIDALRALGLNPVEHLVLPRVLAMALMAPLLTTFAAVVGMLAGLLVAVGIFHVELLDYLYRSSKAITLAHAGIGLLKGTVYGVLVAMAGCRQGLHAGRSAQAVGEATTAAVVQAIIWIVIAASALTIAFQRLGW</sequence>
<dbReference type="PANTHER" id="PTHR30188">
    <property type="entry name" value="ABC TRANSPORTER PERMEASE PROTEIN-RELATED"/>
    <property type="match status" value="1"/>
</dbReference>
<keyword evidence="3" id="KW-1185">Reference proteome</keyword>
<keyword evidence="1" id="KW-0472">Membrane</keyword>
<dbReference type="OrthoDB" id="9810518at2"/>
<evidence type="ECO:0000313" key="3">
    <source>
        <dbReference type="Proteomes" id="UP000235916"/>
    </source>
</evidence>
<keyword evidence="1" id="KW-1133">Transmembrane helix</keyword>
<feature type="transmembrane region" description="Helical" evidence="1">
    <location>
        <begin position="171"/>
        <end position="194"/>
    </location>
</feature>
<feature type="transmembrane region" description="Helical" evidence="1">
    <location>
        <begin position="233"/>
        <end position="265"/>
    </location>
</feature>
<keyword evidence="1" id="KW-0812">Transmembrane</keyword>
<feature type="transmembrane region" description="Helical" evidence="1">
    <location>
        <begin position="320"/>
        <end position="341"/>
    </location>
</feature>
<organism evidence="2 3">
    <name type="scientific">Kinneretia aquatilis</name>
    <dbReference type="NCBI Taxonomy" id="2070761"/>
    <lineage>
        <taxon>Bacteria</taxon>
        <taxon>Pseudomonadati</taxon>
        <taxon>Pseudomonadota</taxon>
        <taxon>Betaproteobacteria</taxon>
        <taxon>Burkholderiales</taxon>
        <taxon>Sphaerotilaceae</taxon>
        <taxon>Roseateles</taxon>
    </lineage>
</organism>
<feature type="transmembrane region" description="Helical" evidence="1">
    <location>
        <begin position="277"/>
        <end position="300"/>
    </location>
</feature>
<dbReference type="PANTHER" id="PTHR30188:SF3">
    <property type="entry name" value="ABC TRANSPORTER PERMEASE"/>
    <property type="match status" value="1"/>
</dbReference>
<dbReference type="AlphaFoldDB" id="A0A2N8L1M0"/>